<evidence type="ECO:0000313" key="2">
    <source>
        <dbReference type="EMBL" id="MFC5827145.1"/>
    </source>
</evidence>
<name>A0ABW1CQH6_9ACTN</name>
<sequence>MRPTTRFTAILATAMFLGAPQPAYADGSHTCFWGDLGAQDESGYEITANACDGTGYADVTVTVYGGEAKGTHRCRIAFPWNGTLAAQGCAPSSP</sequence>
<dbReference type="RefSeq" id="WP_379516645.1">
    <property type="nucleotide sequence ID" value="NZ_JBHSPA010000027.1"/>
</dbReference>
<proteinExistence type="predicted"/>
<dbReference type="Proteomes" id="UP001596058">
    <property type="component" value="Unassembled WGS sequence"/>
</dbReference>
<keyword evidence="1" id="KW-0732">Signal</keyword>
<evidence type="ECO:0000256" key="1">
    <source>
        <dbReference type="SAM" id="SignalP"/>
    </source>
</evidence>
<feature type="signal peptide" evidence="1">
    <location>
        <begin position="1"/>
        <end position="25"/>
    </location>
</feature>
<reference evidence="3" key="1">
    <citation type="journal article" date="2019" name="Int. J. Syst. Evol. Microbiol.">
        <title>The Global Catalogue of Microorganisms (GCM) 10K type strain sequencing project: providing services to taxonomists for standard genome sequencing and annotation.</title>
        <authorList>
            <consortium name="The Broad Institute Genomics Platform"/>
            <consortium name="The Broad Institute Genome Sequencing Center for Infectious Disease"/>
            <person name="Wu L."/>
            <person name="Ma J."/>
        </authorList>
    </citation>
    <scope>NUCLEOTIDE SEQUENCE [LARGE SCALE GENOMIC DNA]</scope>
    <source>
        <strain evidence="3">CCUG 53903</strain>
    </source>
</reference>
<dbReference type="EMBL" id="JBHSPA010000027">
    <property type="protein sequence ID" value="MFC5827145.1"/>
    <property type="molecule type" value="Genomic_DNA"/>
</dbReference>
<comment type="caution">
    <text evidence="2">The sequence shown here is derived from an EMBL/GenBank/DDBJ whole genome shotgun (WGS) entry which is preliminary data.</text>
</comment>
<feature type="chain" id="PRO_5046007052" evidence="1">
    <location>
        <begin position="26"/>
        <end position="94"/>
    </location>
</feature>
<evidence type="ECO:0000313" key="3">
    <source>
        <dbReference type="Proteomes" id="UP001596058"/>
    </source>
</evidence>
<organism evidence="2 3">
    <name type="scientific">Nonomuraea insulae</name>
    <dbReference type="NCBI Taxonomy" id="1616787"/>
    <lineage>
        <taxon>Bacteria</taxon>
        <taxon>Bacillati</taxon>
        <taxon>Actinomycetota</taxon>
        <taxon>Actinomycetes</taxon>
        <taxon>Streptosporangiales</taxon>
        <taxon>Streptosporangiaceae</taxon>
        <taxon>Nonomuraea</taxon>
    </lineage>
</organism>
<protein>
    <submittedName>
        <fullName evidence="2">Uncharacterized protein</fullName>
    </submittedName>
</protein>
<gene>
    <name evidence="2" type="ORF">ACFPZ3_25015</name>
</gene>
<accession>A0ABW1CQH6</accession>
<keyword evidence="3" id="KW-1185">Reference proteome</keyword>